<organism evidence="1 2">
    <name type="scientific">Cyclobacterium qasimii M12-11B</name>
    <dbReference type="NCBI Taxonomy" id="641524"/>
    <lineage>
        <taxon>Bacteria</taxon>
        <taxon>Pseudomonadati</taxon>
        <taxon>Bacteroidota</taxon>
        <taxon>Cytophagia</taxon>
        <taxon>Cytophagales</taxon>
        <taxon>Cyclobacteriaceae</taxon>
        <taxon>Cyclobacterium</taxon>
    </lineage>
</organism>
<proteinExistence type="predicted"/>
<accession>S7VHD6</accession>
<reference evidence="1 2" key="1">
    <citation type="journal article" date="2013" name="Genome Announc.">
        <title>Draft Genome Sequence of Cyclobacterium qasimii Strain M12-11BT, Isolated from Arctic Marine Sediment.</title>
        <authorList>
            <person name="Shivaji S."/>
            <person name="Ara S."/>
            <person name="Singh A."/>
            <person name="Kumar Pinnaka A."/>
        </authorList>
    </citation>
    <scope>NUCLEOTIDE SEQUENCE [LARGE SCALE GENOMIC DNA]</scope>
    <source>
        <strain evidence="1 2">M12-11B</strain>
    </source>
</reference>
<protein>
    <submittedName>
        <fullName evidence="1">Uncharacterized protein</fullName>
    </submittedName>
</protein>
<name>S7VHD6_9BACT</name>
<sequence>MIKVNHKTTMDKIAQLYSLFLSSARVSTDTRTIADGDLFLP</sequence>
<evidence type="ECO:0000313" key="1">
    <source>
        <dbReference type="EMBL" id="EPR69396.1"/>
    </source>
</evidence>
<dbReference type="Proteomes" id="UP000014974">
    <property type="component" value="Unassembled WGS sequence"/>
</dbReference>
<dbReference type="AlphaFoldDB" id="S7VHD6"/>
<gene>
    <name evidence="1" type="ORF">ADICYQ_1498</name>
</gene>
<dbReference type="EMBL" id="ATNM01000065">
    <property type="protein sequence ID" value="EPR69396.1"/>
    <property type="molecule type" value="Genomic_DNA"/>
</dbReference>
<comment type="caution">
    <text evidence="1">The sequence shown here is derived from an EMBL/GenBank/DDBJ whole genome shotgun (WGS) entry which is preliminary data.</text>
</comment>
<dbReference type="STRING" id="641524.ADICYQ_1498"/>
<evidence type="ECO:0000313" key="2">
    <source>
        <dbReference type="Proteomes" id="UP000014974"/>
    </source>
</evidence>